<comment type="caution">
    <text evidence="9">The sequence shown here is derived from an EMBL/GenBank/DDBJ whole genome shotgun (WGS) entry which is preliminary data.</text>
</comment>
<proteinExistence type="inferred from homology"/>
<dbReference type="PANTHER" id="PTHR30269:SF0">
    <property type="entry name" value="MEMBRANE TRANSPORTER PROTEIN YFCA-RELATED"/>
    <property type="match status" value="1"/>
</dbReference>
<keyword evidence="5 8" id="KW-0812">Transmembrane</keyword>
<feature type="transmembrane region" description="Helical" evidence="8">
    <location>
        <begin position="99"/>
        <end position="117"/>
    </location>
</feature>
<dbReference type="EMBL" id="BAABKN010000019">
    <property type="protein sequence ID" value="GAA4745035.1"/>
    <property type="molecule type" value="Genomic_DNA"/>
</dbReference>
<keyword evidence="4 8" id="KW-1003">Cell membrane</keyword>
<name>A0ABP8Z2Y3_9ACTN</name>
<accession>A0ABP8Z2Y3</accession>
<comment type="subcellular location">
    <subcellularLocation>
        <location evidence="1 8">Cell membrane</location>
        <topology evidence="1 8">Multi-pass membrane protein</topology>
    </subcellularLocation>
</comment>
<evidence type="ECO:0000256" key="8">
    <source>
        <dbReference type="RuleBase" id="RU363041"/>
    </source>
</evidence>
<feature type="transmembrane region" description="Helical" evidence="8">
    <location>
        <begin position="74"/>
        <end position="93"/>
    </location>
</feature>
<protein>
    <recommendedName>
        <fullName evidence="8">Probable membrane transporter protein</fullName>
    </recommendedName>
</protein>
<evidence type="ECO:0000256" key="5">
    <source>
        <dbReference type="ARBA" id="ARBA00022692"/>
    </source>
</evidence>
<dbReference type="Proteomes" id="UP001499882">
    <property type="component" value="Unassembled WGS sequence"/>
</dbReference>
<dbReference type="InterPro" id="IPR002781">
    <property type="entry name" value="TM_pro_TauE-like"/>
</dbReference>
<feature type="transmembrane region" description="Helical" evidence="8">
    <location>
        <begin position="34"/>
        <end position="53"/>
    </location>
</feature>
<reference evidence="10" key="1">
    <citation type="journal article" date="2019" name="Int. J. Syst. Evol. Microbiol.">
        <title>The Global Catalogue of Microorganisms (GCM) 10K type strain sequencing project: providing services to taxonomists for standard genome sequencing and annotation.</title>
        <authorList>
            <consortium name="The Broad Institute Genomics Platform"/>
            <consortium name="The Broad Institute Genome Sequencing Center for Infectious Disease"/>
            <person name="Wu L."/>
            <person name="Ma J."/>
        </authorList>
    </citation>
    <scope>NUCLEOTIDE SEQUENCE [LARGE SCALE GENOMIC DNA]</scope>
    <source>
        <strain evidence="10">JCM 18532</strain>
    </source>
</reference>
<organism evidence="9 10">
    <name type="scientific">Nocardioides endophyticus</name>
    <dbReference type="NCBI Taxonomy" id="1353775"/>
    <lineage>
        <taxon>Bacteria</taxon>
        <taxon>Bacillati</taxon>
        <taxon>Actinomycetota</taxon>
        <taxon>Actinomycetes</taxon>
        <taxon>Propionibacteriales</taxon>
        <taxon>Nocardioidaceae</taxon>
        <taxon>Nocardioides</taxon>
    </lineage>
</organism>
<comment type="similarity">
    <text evidence="2 8">Belongs to the 4-toluene sulfonate uptake permease (TSUP) (TC 2.A.102) family.</text>
</comment>
<evidence type="ECO:0000256" key="7">
    <source>
        <dbReference type="ARBA" id="ARBA00023136"/>
    </source>
</evidence>
<evidence type="ECO:0000313" key="9">
    <source>
        <dbReference type="EMBL" id="GAA4745035.1"/>
    </source>
</evidence>
<keyword evidence="7 8" id="KW-0472">Membrane</keyword>
<keyword evidence="6 8" id="KW-1133">Transmembrane helix</keyword>
<dbReference type="InterPro" id="IPR052017">
    <property type="entry name" value="TSUP"/>
</dbReference>
<dbReference type="RefSeq" id="WP_345527861.1">
    <property type="nucleotide sequence ID" value="NZ_BAABKN010000019.1"/>
</dbReference>
<gene>
    <name evidence="9" type="ORF">GCM10023350_32310</name>
</gene>
<feature type="transmembrane region" description="Helical" evidence="8">
    <location>
        <begin position="208"/>
        <end position="227"/>
    </location>
</feature>
<feature type="transmembrane region" description="Helical" evidence="8">
    <location>
        <begin position="186"/>
        <end position="202"/>
    </location>
</feature>
<dbReference type="PANTHER" id="PTHR30269">
    <property type="entry name" value="TRANSMEMBRANE PROTEIN YFCA"/>
    <property type="match status" value="1"/>
</dbReference>
<keyword evidence="10" id="KW-1185">Reference proteome</keyword>
<evidence type="ECO:0000256" key="2">
    <source>
        <dbReference type="ARBA" id="ARBA00009142"/>
    </source>
</evidence>
<evidence type="ECO:0000313" key="10">
    <source>
        <dbReference type="Proteomes" id="UP001499882"/>
    </source>
</evidence>
<evidence type="ECO:0000256" key="6">
    <source>
        <dbReference type="ARBA" id="ARBA00022989"/>
    </source>
</evidence>
<keyword evidence="3" id="KW-0813">Transport</keyword>
<evidence type="ECO:0000256" key="3">
    <source>
        <dbReference type="ARBA" id="ARBA00022448"/>
    </source>
</evidence>
<evidence type="ECO:0000256" key="4">
    <source>
        <dbReference type="ARBA" id="ARBA00022475"/>
    </source>
</evidence>
<sequence length="254" mass="25917">MSVFEIIAVLLAGTAAGTINTVVGSGTLITFPTLLAFGVPPVTANVSNTIGLVPGSISGAIGYRRELAGQRSRVLRLSVASLIGGTAGAVLLLVLPEDAFTAIVPVLIVLGLVLVVCQPRISAWVAKRHEAAGGMPHHGTWWVWPGVLGTGVYGGYFGAAQGVLLMAVLGTGVDESLQRLNGIKNILAAVVNAIAGLIFAIVADVDWWIVLLIGIGSVIGGQIGATVGRRLPPVGLRIAIVVVGTVALVVFLLS</sequence>
<evidence type="ECO:0000256" key="1">
    <source>
        <dbReference type="ARBA" id="ARBA00004651"/>
    </source>
</evidence>
<dbReference type="Pfam" id="PF01925">
    <property type="entry name" value="TauE"/>
    <property type="match status" value="1"/>
</dbReference>
<feature type="transmembrane region" description="Helical" evidence="8">
    <location>
        <begin position="234"/>
        <end position="253"/>
    </location>
</feature>